<name>A0A7X5LMD5_9ALTE</name>
<reference evidence="2 3" key="1">
    <citation type="submission" date="2020-01" db="EMBL/GenBank/DDBJ databases">
        <authorList>
            <person name="Chen J."/>
            <person name="Zhu S."/>
            <person name="Yang J."/>
        </authorList>
    </citation>
    <scope>NUCLEOTIDE SEQUENCE [LARGE SCALE GENOMIC DNA]</scope>
    <source>
        <strain evidence="2 3">345S023</strain>
    </source>
</reference>
<keyword evidence="3" id="KW-1185">Reference proteome</keyword>
<feature type="transmembrane region" description="Helical" evidence="1">
    <location>
        <begin position="74"/>
        <end position="96"/>
    </location>
</feature>
<keyword evidence="1" id="KW-0812">Transmembrane</keyword>
<sequence>MFFSTIEFDELKEYKDKVMYVSGFSVVVVLAVFFAYAYHSPESVNWVWASGLFAYPVLLGILNDKLIETKPSVVCGLYLGSLLAYTIIILLALLHWFNGGEIGGEYEPFLIILGIGAFALDFRMRKTFKISE</sequence>
<accession>A0A7X5LMD5</accession>
<comment type="caution">
    <text evidence="2">The sequence shown here is derived from an EMBL/GenBank/DDBJ whole genome shotgun (WGS) entry which is preliminary data.</text>
</comment>
<keyword evidence="1" id="KW-1133">Transmembrane helix</keyword>
<evidence type="ECO:0000256" key="1">
    <source>
        <dbReference type="SAM" id="Phobius"/>
    </source>
</evidence>
<dbReference type="Proteomes" id="UP000470213">
    <property type="component" value="Unassembled WGS sequence"/>
</dbReference>
<feature type="transmembrane region" description="Helical" evidence="1">
    <location>
        <begin position="18"/>
        <end position="38"/>
    </location>
</feature>
<feature type="transmembrane region" description="Helical" evidence="1">
    <location>
        <begin position="44"/>
        <end position="62"/>
    </location>
</feature>
<evidence type="ECO:0000313" key="3">
    <source>
        <dbReference type="Proteomes" id="UP000470213"/>
    </source>
</evidence>
<protein>
    <submittedName>
        <fullName evidence="2">Uncharacterized protein</fullName>
    </submittedName>
</protein>
<gene>
    <name evidence="2" type="ORF">GTH32_12715</name>
</gene>
<feature type="transmembrane region" description="Helical" evidence="1">
    <location>
        <begin position="108"/>
        <end position="124"/>
    </location>
</feature>
<organism evidence="2 3">
    <name type="scientific">Alteromonas profundi</name>
    <dbReference type="NCBI Taxonomy" id="2696062"/>
    <lineage>
        <taxon>Bacteria</taxon>
        <taxon>Pseudomonadati</taxon>
        <taxon>Pseudomonadota</taxon>
        <taxon>Gammaproteobacteria</taxon>
        <taxon>Alteromonadales</taxon>
        <taxon>Alteromonadaceae</taxon>
        <taxon>Alteromonas/Salinimonas group</taxon>
        <taxon>Alteromonas</taxon>
    </lineage>
</organism>
<evidence type="ECO:0000313" key="2">
    <source>
        <dbReference type="EMBL" id="NDV92036.1"/>
    </source>
</evidence>
<dbReference type="AlphaFoldDB" id="A0A7X5LMD5"/>
<dbReference type="EMBL" id="JAAAWN010000016">
    <property type="protein sequence ID" value="NDV92036.1"/>
    <property type="molecule type" value="Genomic_DNA"/>
</dbReference>
<dbReference type="RefSeq" id="WP_049587426.1">
    <property type="nucleotide sequence ID" value="NZ_JAAAWN010000016.1"/>
</dbReference>
<keyword evidence="1" id="KW-0472">Membrane</keyword>
<proteinExistence type="predicted"/>